<accession>A0A2S7RWH5</accession>
<organism evidence="2 3">
    <name type="scientific">Enterococcus mundtii</name>
    <dbReference type="NCBI Taxonomy" id="53346"/>
    <lineage>
        <taxon>Bacteria</taxon>
        <taxon>Bacillati</taxon>
        <taxon>Bacillota</taxon>
        <taxon>Bacilli</taxon>
        <taxon>Lactobacillales</taxon>
        <taxon>Enterococcaceae</taxon>
        <taxon>Enterococcus</taxon>
    </lineage>
</organism>
<dbReference type="RefSeq" id="WP_104871222.1">
    <property type="nucleotide sequence ID" value="NZ_PUAP01000016.1"/>
</dbReference>
<evidence type="ECO:0000313" key="3">
    <source>
        <dbReference type="Proteomes" id="UP000237934"/>
    </source>
</evidence>
<proteinExistence type="predicted"/>
<feature type="region of interest" description="Disordered" evidence="1">
    <location>
        <begin position="39"/>
        <end position="60"/>
    </location>
</feature>
<evidence type="ECO:0000313" key="2">
    <source>
        <dbReference type="EMBL" id="PQF24275.1"/>
    </source>
</evidence>
<reference evidence="2 3" key="1">
    <citation type="journal article" date="2018" name="Pathog. Dis.">
        <title>Whole-genome sequencing based characterization of antimicrobial resistance in Enterococcus.</title>
        <authorList>
            <person name="Tyson G."/>
        </authorList>
    </citation>
    <scope>NUCLEOTIDE SEQUENCE [LARGE SCALE GENOMIC DNA]</scope>
    <source>
        <strain evidence="2 3">CVM N55263</strain>
    </source>
</reference>
<dbReference type="InterPro" id="IPR037284">
    <property type="entry name" value="SUF_FeS_clus_asmbl_SufBD_sf"/>
</dbReference>
<feature type="compositionally biased region" description="Acidic residues" evidence="1">
    <location>
        <begin position="45"/>
        <end position="60"/>
    </location>
</feature>
<dbReference type="Proteomes" id="UP000237934">
    <property type="component" value="Unassembled WGS sequence"/>
</dbReference>
<evidence type="ECO:0008006" key="4">
    <source>
        <dbReference type="Google" id="ProtNLM"/>
    </source>
</evidence>
<dbReference type="SUPFAM" id="SSF101960">
    <property type="entry name" value="Stabilizer of iron transporter SufD"/>
    <property type="match status" value="1"/>
</dbReference>
<protein>
    <recommendedName>
        <fullName evidence="4">WxL domain-containing protein</fullName>
    </recommendedName>
</protein>
<gene>
    <name evidence="2" type="ORF">CUS89_04600</name>
</gene>
<evidence type="ECO:0000256" key="1">
    <source>
        <dbReference type="SAM" id="MobiDB-lite"/>
    </source>
</evidence>
<name>A0A2S7RWH5_ENTMU</name>
<comment type="caution">
    <text evidence="2">The sequence shown here is derived from an EMBL/GenBank/DDBJ whole genome shotgun (WGS) entry which is preliminary data.</text>
</comment>
<dbReference type="AlphaFoldDB" id="A0A2S7RWH5"/>
<dbReference type="EMBL" id="PUAP01000016">
    <property type="protein sequence ID" value="PQF24275.1"/>
    <property type="molecule type" value="Genomic_DNA"/>
</dbReference>
<sequence length="730" mass="79965">MKKIVNILLLSIFIWSSLFPYPLVYADVESQIEASELEVMAEGSSTDDDVNEDEQSAEEEVEEVNRLEEYADSVVLAEEEPTNEEMISAYSGTGTSADPFTAGSAAELITVLQTITSATTPGPYYIELTANIVYQDSHSFSINKDVVIDGQGFYMLYSNSSSPVALDTGFRVKTSGVTVTLRNINFGSDTLMDSSNQVYDNSTYYGIIGAIADSTTFHAIMENVNYYAQTGAQPFISWNQQSTFTFQGENAFVARAGAASEEFLEGYNVIFAEGSKTTIDHQTTSNTGLFYAFGTGSITDSRLRITIEENAEVDIISTKPSFTYNAISSGVDFTIGEGARLYYTHVGTDAMYFSNMVEMNVTVGNDAQVSFVNTGPFNSAPANLLSSSLTFYVDSPDYIRFKNASTTGTGLFTRNIAFVREDGTAGVTGDYRFSYLNASSQLQGKEVAGVSSNTLNNNYFSNPSLKQAIYQKRIEVMDWSNEPDVAVNKSELTTTIDRYDPPARQVTAVEYKLSDESLWTGSDINDAQAQSQIENATLATSGVLAVETSEEQVWVNEDLMAGTYYVYVKLTGVISDDPDVQAYTTKSRWAEAEIVIPKSTLSVEVPLELIFGTKETGAFSATEHAQPIVNQSNFVIDFTIAEVTDQSEEVTISLVDQLSVNGENELLLNLSKTDGQSIGPMLVGVNDTDAMELLPFWETSHDLYISGQFSGPIVIRHQPSYLFTYLLTVQ</sequence>